<dbReference type="PROSITE" id="PS50835">
    <property type="entry name" value="IG_LIKE"/>
    <property type="match status" value="1"/>
</dbReference>
<dbReference type="Gene3D" id="2.60.40.10">
    <property type="entry name" value="Immunoglobulins"/>
    <property type="match status" value="1"/>
</dbReference>
<comment type="caution">
    <text evidence="2">The sequence shown here is derived from an EMBL/GenBank/DDBJ whole genome shotgun (WGS) entry which is preliminary data.</text>
</comment>
<dbReference type="InterPro" id="IPR036179">
    <property type="entry name" value="Ig-like_dom_sf"/>
</dbReference>
<proteinExistence type="predicted"/>
<keyword evidence="3" id="KW-1185">Reference proteome</keyword>
<accession>A0AAV2S8D0</accession>
<dbReference type="AlphaFoldDB" id="A0AAV2S8D0"/>
<dbReference type="SUPFAM" id="SSF48726">
    <property type="entry name" value="Immunoglobulin"/>
    <property type="match status" value="1"/>
</dbReference>
<feature type="non-terminal residue" evidence="2">
    <location>
        <position position="1"/>
    </location>
</feature>
<dbReference type="Pfam" id="PF13927">
    <property type="entry name" value="Ig_3"/>
    <property type="match status" value="1"/>
</dbReference>
<gene>
    <name evidence="2" type="ORF">MNOR_LOCUS33176</name>
</gene>
<organism evidence="2 3">
    <name type="scientific">Meganyctiphanes norvegica</name>
    <name type="common">Northern krill</name>
    <name type="synonym">Thysanopoda norvegica</name>
    <dbReference type="NCBI Taxonomy" id="48144"/>
    <lineage>
        <taxon>Eukaryota</taxon>
        <taxon>Metazoa</taxon>
        <taxon>Ecdysozoa</taxon>
        <taxon>Arthropoda</taxon>
        <taxon>Crustacea</taxon>
        <taxon>Multicrustacea</taxon>
        <taxon>Malacostraca</taxon>
        <taxon>Eumalacostraca</taxon>
        <taxon>Eucarida</taxon>
        <taxon>Euphausiacea</taxon>
        <taxon>Euphausiidae</taxon>
        <taxon>Meganyctiphanes</taxon>
    </lineage>
</organism>
<dbReference type="InterPro" id="IPR007110">
    <property type="entry name" value="Ig-like_dom"/>
</dbReference>
<protein>
    <recommendedName>
        <fullName evidence="1">Ig-like domain-containing protein</fullName>
    </recommendedName>
</protein>
<reference evidence="2 3" key="1">
    <citation type="submission" date="2024-05" db="EMBL/GenBank/DDBJ databases">
        <authorList>
            <person name="Wallberg A."/>
        </authorList>
    </citation>
    <scope>NUCLEOTIDE SEQUENCE [LARGE SCALE GENOMIC DNA]</scope>
</reference>
<name>A0AAV2S8D0_MEGNR</name>
<sequence>DAPKPTTENKTSSVIIVAPQDTQTLACNITGRPKPLVWWLKEPVHSQLSAFRQQDNYALSEPVLLMGQEDFHSHSDAHSGLSKANYPVADNLNSLHVSEKDEGIWYCMASNE</sequence>
<feature type="non-terminal residue" evidence="2">
    <location>
        <position position="112"/>
    </location>
</feature>
<dbReference type="Proteomes" id="UP001497623">
    <property type="component" value="Unassembled WGS sequence"/>
</dbReference>
<evidence type="ECO:0000313" key="2">
    <source>
        <dbReference type="EMBL" id="CAL4164781.1"/>
    </source>
</evidence>
<evidence type="ECO:0000259" key="1">
    <source>
        <dbReference type="PROSITE" id="PS50835"/>
    </source>
</evidence>
<evidence type="ECO:0000313" key="3">
    <source>
        <dbReference type="Proteomes" id="UP001497623"/>
    </source>
</evidence>
<feature type="domain" description="Ig-like" evidence="1">
    <location>
        <begin position="3"/>
        <end position="112"/>
    </location>
</feature>
<dbReference type="EMBL" id="CAXKWB010047070">
    <property type="protein sequence ID" value="CAL4164781.1"/>
    <property type="molecule type" value="Genomic_DNA"/>
</dbReference>
<dbReference type="InterPro" id="IPR013783">
    <property type="entry name" value="Ig-like_fold"/>
</dbReference>